<feature type="binding site" evidence="2">
    <location>
        <position position="119"/>
    </location>
    <ligand>
        <name>Mg(2+)</name>
        <dbReference type="ChEBI" id="CHEBI:18420"/>
    </ligand>
</feature>
<dbReference type="GeneID" id="57098043"/>
<dbReference type="RefSeq" id="WP_099070623.1">
    <property type="nucleotide sequence ID" value="NZ_LAHD01000074.1"/>
</dbReference>
<dbReference type="EC" id="2.7.7.9" evidence="2"/>
<comment type="similarity">
    <text evidence="2">Belongs to the CugP-type UDP-glucose pyrophosphorylase family.</text>
</comment>
<comment type="caution">
    <text evidence="4">The sequence shown here is derived from an EMBL/GenBank/DDBJ whole genome shotgun (WGS) entry which is preliminary data.</text>
</comment>
<dbReference type="Gene3D" id="3.90.550.10">
    <property type="entry name" value="Spore Coat Polysaccharide Biosynthesis Protein SpsA, Chain A"/>
    <property type="match status" value="1"/>
</dbReference>
<comment type="function">
    <text evidence="2">Catalyzes the formation of UDP-glucose, from UTP and glucose 1-phosphate.</text>
</comment>
<proteinExistence type="inferred from homology"/>
<dbReference type="SUPFAM" id="SSF53448">
    <property type="entry name" value="Nucleotide-diphospho-sugar transferases"/>
    <property type="match status" value="1"/>
</dbReference>
<dbReference type="Pfam" id="PF00483">
    <property type="entry name" value="NTP_transferase"/>
    <property type="match status" value="1"/>
</dbReference>
<keyword evidence="2" id="KW-0548">Nucleotidyltransferase</keyword>
<dbReference type="EMBL" id="LAHD01000074">
    <property type="protein sequence ID" value="PHK01070.1"/>
    <property type="molecule type" value="Genomic_DNA"/>
</dbReference>
<dbReference type="PANTHER" id="PTHR22572">
    <property type="entry name" value="SUGAR-1-PHOSPHATE GUANYL TRANSFERASE"/>
    <property type="match status" value="1"/>
</dbReference>
<sequence>MKAMILAAGKGTRVRPITYTMPKPMMPILQKPVMEFLLELLRQHGFDQILVNVSHLAEEIENYFRDGQRFGVQIAYSFEGKIDDDGKLVGEAIGSAGGMRRIQDFSPFFDDTFVVLCGDALIDLDLTAAVKWHRAKGSIATIITKSVPKEEVSSYGVVVTDEDGRVKAFQEKPSTEEALSTNINTGIYIFEPEVFNYIPSGVEYDIGSQLFPKLVEIKAPFHAIAMDFEWVDIGKVPDYWRAIRGVLLGEIKNVQIPGYEVAPGIYTGLNVAVNWDKVDITGPVYIGGMTRIEDGAKIVGPAMIGPNCWICSGATVENSVIFEWSRLGPGVRLVDKLVFGRYCVDKTGASIDVQAAALDWLITDARQTVPSHTPVERQAIEELLGTSAN</sequence>
<comment type="cofactor">
    <cofactor evidence="2">
        <name>Mg(2+)</name>
        <dbReference type="ChEBI" id="CHEBI:18420"/>
    </cofactor>
</comment>
<dbReference type="FunFam" id="3.90.550.10:FF:000013">
    <property type="entry name" value="mannose-1-phosphate guanyltransferase beta"/>
    <property type="match status" value="1"/>
</dbReference>
<protein>
    <recommendedName>
        <fullName evidence="2">UTP--glucose-1-phosphate uridylyltransferase</fullName>
        <ecNumber evidence="2">2.7.7.9</ecNumber>
    </recommendedName>
    <alternativeName>
        <fullName evidence="2">Cyanobacterial UDP-glucose pyrophosphorylase</fullName>
    </alternativeName>
    <alternativeName>
        <fullName evidence="2">UDP-glucose pyrophosphorylase</fullName>
        <shortName evidence="2">UDP-Glc PPase</shortName>
    </alternativeName>
</protein>
<evidence type="ECO:0000313" key="4">
    <source>
        <dbReference type="EMBL" id="PHK01070.1"/>
    </source>
</evidence>
<accession>A0A9Q6EJS3</accession>
<organism evidence="4 5">
    <name type="scientific">Nostoc linckia z8</name>
    <dbReference type="NCBI Taxonomy" id="1628746"/>
    <lineage>
        <taxon>Bacteria</taxon>
        <taxon>Bacillati</taxon>
        <taxon>Cyanobacteriota</taxon>
        <taxon>Cyanophyceae</taxon>
        <taxon>Nostocales</taxon>
        <taxon>Nostocaceae</taxon>
        <taxon>Nostoc</taxon>
    </lineage>
</organism>
<dbReference type="CDD" id="cd04181">
    <property type="entry name" value="NTP_transferase"/>
    <property type="match status" value="1"/>
</dbReference>
<comment type="catalytic activity">
    <reaction evidence="2">
        <text>alpha-D-glucose 1-phosphate + UTP + H(+) = UDP-alpha-D-glucose + diphosphate</text>
        <dbReference type="Rhea" id="RHEA:19889"/>
        <dbReference type="ChEBI" id="CHEBI:15378"/>
        <dbReference type="ChEBI" id="CHEBI:33019"/>
        <dbReference type="ChEBI" id="CHEBI:46398"/>
        <dbReference type="ChEBI" id="CHEBI:58601"/>
        <dbReference type="ChEBI" id="CHEBI:58885"/>
        <dbReference type="EC" id="2.7.7.9"/>
    </reaction>
</comment>
<dbReference type="GO" id="GO:0003983">
    <property type="term" value="F:UTP:glucose-1-phosphate uridylyltransferase activity"/>
    <property type="evidence" value="ECO:0007669"/>
    <property type="project" value="UniProtKB-UniRule"/>
</dbReference>
<dbReference type="InterPro" id="IPR050486">
    <property type="entry name" value="Mannose-1P_guanyltransferase"/>
</dbReference>
<dbReference type="InterPro" id="IPR029044">
    <property type="entry name" value="Nucleotide-diphossugar_trans"/>
</dbReference>
<dbReference type="GO" id="GO:0000287">
    <property type="term" value="F:magnesium ion binding"/>
    <property type="evidence" value="ECO:0007669"/>
    <property type="project" value="UniProtKB-UniRule"/>
</dbReference>
<evidence type="ECO:0000259" key="3">
    <source>
        <dbReference type="Pfam" id="PF00483"/>
    </source>
</evidence>
<gene>
    <name evidence="2" type="primary">cugP</name>
    <name evidence="4" type="ORF">VF08_22625</name>
</gene>
<evidence type="ECO:0000256" key="1">
    <source>
        <dbReference type="ARBA" id="ARBA00022679"/>
    </source>
</evidence>
<dbReference type="InterPro" id="IPR037538">
    <property type="entry name" value="CugP_cyano"/>
</dbReference>
<dbReference type="GO" id="GO:0002134">
    <property type="term" value="F:UTP binding"/>
    <property type="evidence" value="ECO:0007669"/>
    <property type="project" value="UniProtKB-UniRule"/>
</dbReference>
<dbReference type="AlphaFoldDB" id="A0A9Q6EJS3"/>
<dbReference type="HAMAP" id="MF_02085">
    <property type="entry name" value="CugP_cyano"/>
    <property type="match status" value="1"/>
</dbReference>
<dbReference type="Proteomes" id="UP000222310">
    <property type="component" value="Unassembled WGS sequence"/>
</dbReference>
<name>A0A9Q6EJS3_NOSLI</name>
<keyword evidence="1 2" id="KW-0808">Transferase</keyword>
<keyword evidence="2" id="KW-0479">Metal-binding</keyword>
<dbReference type="Gene3D" id="2.160.10.10">
    <property type="entry name" value="Hexapeptide repeat proteins"/>
    <property type="match status" value="1"/>
</dbReference>
<dbReference type="InterPro" id="IPR005835">
    <property type="entry name" value="NTP_transferase_dom"/>
</dbReference>
<keyword evidence="2" id="KW-0460">Magnesium</keyword>
<reference evidence="4 5" key="1">
    <citation type="submission" date="2015-02" db="EMBL/GenBank/DDBJ databases">
        <title>Nostoc linckia genome annotation.</title>
        <authorList>
            <person name="Zhou Z."/>
        </authorList>
    </citation>
    <scope>NUCLEOTIDE SEQUENCE [LARGE SCALE GENOMIC DNA]</scope>
    <source>
        <strain evidence="5">z8</strain>
    </source>
</reference>
<dbReference type="GO" id="GO:0006011">
    <property type="term" value="P:UDP-alpha-D-glucose metabolic process"/>
    <property type="evidence" value="ECO:0007669"/>
    <property type="project" value="UniProtKB-UniRule"/>
</dbReference>
<evidence type="ECO:0000256" key="2">
    <source>
        <dbReference type="HAMAP-Rule" id="MF_02085"/>
    </source>
</evidence>
<feature type="domain" description="Nucleotidyl transferase" evidence="3">
    <location>
        <begin position="2"/>
        <end position="244"/>
    </location>
</feature>
<evidence type="ECO:0000313" key="5">
    <source>
        <dbReference type="Proteomes" id="UP000222310"/>
    </source>
</evidence>